<reference evidence="3" key="1">
    <citation type="submission" date="2023-06" db="EMBL/GenBank/DDBJ databases">
        <title>Genome-scale phylogeny and comparative genomics of the fungal order Sordariales.</title>
        <authorList>
            <consortium name="Lawrence Berkeley National Laboratory"/>
            <person name="Hensen N."/>
            <person name="Bonometti L."/>
            <person name="Westerberg I."/>
            <person name="Brannstrom I.O."/>
            <person name="Guillou S."/>
            <person name="Cros-Aarteil S."/>
            <person name="Calhoun S."/>
            <person name="Haridas S."/>
            <person name="Kuo A."/>
            <person name="Mondo S."/>
            <person name="Pangilinan J."/>
            <person name="Riley R."/>
            <person name="Labutti K."/>
            <person name="Andreopoulos B."/>
            <person name="Lipzen A."/>
            <person name="Chen C."/>
            <person name="Yanf M."/>
            <person name="Daum C."/>
            <person name="Ng V."/>
            <person name="Clum A."/>
            <person name="Steindorff A."/>
            <person name="Ohm R."/>
            <person name="Martin F."/>
            <person name="Silar P."/>
            <person name="Natvig D."/>
            <person name="Lalanne C."/>
            <person name="Gautier V."/>
            <person name="Ament-Velasquez S.L."/>
            <person name="Kruys A."/>
            <person name="Hutchinson M.I."/>
            <person name="Powell A.J."/>
            <person name="Barry K."/>
            <person name="Miller A.N."/>
            <person name="Grigoriev I.V."/>
            <person name="Debuchy R."/>
            <person name="Gladieux P."/>
            <person name="Thoren M.H."/>
            <person name="Johannesson H."/>
        </authorList>
    </citation>
    <scope>NUCLEOTIDE SEQUENCE</scope>
    <source>
        <strain evidence="3">CBS 307.81</strain>
    </source>
</reference>
<keyword evidence="2" id="KW-0472">Membrane</keyword>
<comment type="caution">
    <text evidence="3">The sequence shown here is derived from an EMBL/GenBank/DDBJ whole genome shotgun (WGS) entry which is preliminary data.</text>
</comment>
<evidence type="ECO:0000313" key="3">
    <source>
        <dbReference type="EMBL" id="KAK0666725.1"/>
    </source>
</evidence>
<proteinExistence type="predicted"/>
<keyword evidence="4" id="KW-1185">Reference proteome</keyword>
<dbReference type="AlphaFoldDB" id="A0AA40DAT0"/>
<keyword evidence="2" id="KW-1133">Transmembrane helix</keyword>
<evidence type="ECO:0000256" key="2">
    <source>
        <dbReference type="SAM" id="Phobius"/>
    </source>
</evidence>
<evidence type="ECO:0000256" key="1">
    <source>
        <dbReference type="SAM" id="MobiDB-lite"/>
    </source>
</evidence>
<feature type="region of interest" description="Disordered" evidence="1">
    <location>
        <begin position="114"/>
        <end position="143"/>
    </location>
</feature>
<feature type="transmembrane region" description="Helical" evidence="2">
    <location>
        <begin position="68"/>
        <end position="92"/>
    </location>
</feature>
<evidence type="ECO:0000313" key="4">
    <source>
        <dbReference type="Proteomes" id="UP001174997"/>
    </source>
</evidence>
<gene>
    <name evidence="3" type="ORF">QBC41DRAFT_304959</name>
</gene>
<protein>
    <submittedName>
        <fullName evidence="3">Uncharacterized protein</fullName>
    </submittedName>
</protein>
<organism evidence="3 4">
    <name type="scientific">Cercophora samala</name>
    <dbReference type="NCBI Taxonomy" id="330535"/>
    <lineage>
        <taxon>Eukaryota</taxon>
        <taxon>Fungi</taxon>
        <taxon>Dikarya</taxon>
        <taxon>Ascomycota</taxon>
        <taxon>Pezizomycotina</taxon>
        <taxon>Sordariomycetes</taxon>
        <taxon>Sordariomycetidae</taxon>
        <taxon>Sordariales</taxon>
        <taxon>Lasiosphaeriaceae</taxon>
        <taxon>Cercophora</taxon>
    </lineage>
</organism>
<feature type="region of interest" description="Disordered" evidence="1">
    <location>
        <begin position="162"/>
        <end position="202"/>
    </location>
</feature>
<accession>A0AA40DAT0</accession>
<dbReference type="Proteomes" id="UP001174997">
    <property type="component" value="Unassembled WGS sequence"/>
</dbReference>
<keyword evidence="2" id="KW-0812">Transmembrane</keyword>
<sequence>MPPQTEPPFKALWGNIRIKALLLAARPVAAHFVGDIHFEALRARDQLPKVVLSDSPARMEIVVASDEITIFFVVLFTGGFLVILGLLCWYAVVAYRRQQEATYADCHLPMYNPRPSTADEDQTTAGNDMELPNGASSHNVRPPPRALLHVRAGSWNLAVAFGTHPDAPGDTGPDDNNRPEERISSSNDNATRITPPPPYERY</sequence>
<dbReference type="EMBL" id="JAULSY010000083">
    <property type="protein sequence ID" value="KAK0666725.1"/>
    <property type="molecule type" value="Genomic_DNA"/>
</dbReference>
<name>A0AA40DAT0_9PEZI</name>